<proteinExistence type="predicted"/>
<organism evidence="1 2">
    <name type="scientific">Danaus plexippus plexippus</name>
    <dbReference type="NCBI Taxonomy" id="278856"/>
    <lineage>
        <taxon>Eukaryota</taxon>
        <taxon>Metazoa</taxon>
        <taxon>Ecdysozoa</taxon>
        <taxon>Arthropoda</taxon>
        <taxon>Hexapoda</taxon>
        <taxon>Insecta</taxon>
        <taxon>Pterygota</taxon>
        <taxon>Neoptera</taxon>
        <taxon>Endopterygota</taxon>
        <taxon>Lepidoptera</taxon>
        <taxon>Glossata</taxon>
        <taxon>Ditrysia</taxon>
        <taxon>Papilionoidea</taxon>
        <taxon>Nymphalidae</taxon>
        <taxon>Danainae</taxon>
        <taxon>Danaini</taxon>
        <taxon>Danaina</taxon>
        <taxon>Danaus</taxon>
        <taxon>Danaus</taxon>
    </lineage>
</organism>
<evidence type="ECO:0000313" key="1">
    <source>
        <dbReference type="EMBL" id="OWR48438.1"/>
    </source>
</evidence>
<dbReference type="InParanoid" id="A0A212F3W5"/>
<name>A0A212F3W5_DANPL</name>
<gene>
    <name evidence="1" type="ORF">KGM_204478</name>
</gene>
<accession>A0A212F3W5</accession>
<comment type="caution">
    <text evidence="1">The sequence shown here is derived from an EMBL/GenBank/DDBJ whole genome shotgun (WGS) entry which is preliminary data.</text>
</comment>
<keyword evidence="2" id="KW-1185">Reference proteome</keyword>
<dbReference type="KEGG" id="dpl:KGM_204478"/>
<dbReference type="AlphaFoldDB" id="A0A212F3W5"/>
<evidence type="ECO:0000313" key="2">
    <source>
        <dbReference type="Proteomes" id="UP000007151"/>
    </source>
</evidence>
<dbReference type="EMBL" id="AGBW02010474">
    <property type="protein sequence ID" value="OWR48438.1"/>
    <property type="molecule type" value="Genomic_DNA"/>
</dbReference>
<reference evidence="1 2" key="1">
    <citation type="journal article" date="2011" name="Cell">
        <title>The monarch butterfly genome yields insights into long-distance migration.</title>
        <authorList>
            <person name="Zhan S."/>
            <person name="Merlin C."/>
            <person name="Boore J.L."/>
            <person name="Reppert S.M."/>
        </authorList>
    </citation>
    <scope>NUCLEOTIDE SEQUENCE [LARGE SCALE GENOMIC DNA]</scope>
    <source>
        <strain evidence="1">F-2</strain>
    </source>
</reference>
<dbReference type="Proteomes" id="UP000007151">
    <property type="component" value="Unassembled WGS sequence"/>
</dbReference>
<protein>
    <submittedName>
        <fullName evidence="1">Uncharacterized protein</fullName>
    </submittedName>
</protein>
<sequence>MEKIFLKLNFSLHQYHTAKNKETHYDSFPLGVQHHPEKIIMRKRKSDLSRQTRQARRIKKVRSLETEEQRIHRLEVNSQRIAAVRKKVAWLKSLETFIQLQENMKDGSELEPSSSKKELSMHSNNDNFLSLKEDDFSEIKEKVLQKQVGVENDDENPSDLLKVHRISPYRKNILKI</sequence>